<evidence type="ECO:0000313" key="1">
    <source>
        <dbReference type="EMBL" id="NBN62948.1"/>
    </source>
</evidence>
<dbReference type="RefSeq" id="WP_161674321.1">
    <property type="nucleotide sequence ID" value="NZ_JAABLP010000001.1"/>
</dbReference>
<accession>A0ABW9ZDN4</accession>
<dbReference type="EMBL" id="JAABLP010000001">
    <property type="protein sequence ID" value="NBN62948.1"/>
    <property type="molecule type" value="Genomic_DNA"/>
</dbReference>
<dbReference type="InterPro" id="IPR009702">
    <property type="entry name" value="DUF1284"/>
</dbReference>
<dbReference type="Pfam" id="PF06935">
    <property type="entry name" value="DUF1284"/>
    <property type="match status" value="1"/>
</dbReference>
<dbReference type="Proteomes" id="UP000541347">
    <property type="component" value="Unassembled WGS sequence"/>
</dbReference>
<name>A0ABW9ZDN4_9HYPH</name>
<protein>
    <submittedName>
        <fullName evidence="1">DUF1284 domain-containing protein</fullName>
    </submittedName>
</protein>
<sequence length="141" mass="14819">MTIRLRPHHFLCMLTFVGEGYSPRFVVNYGRIIDRIRAGEPVVMVEGPDDICAPLLGTDDPHCHNDSVRLRDAQALADVGALTGLALETGGELVLDGALIARLQAGFAAGAIRKACGGCQWSGLCDQVAGNGFAGTRVQGG</sequence>
<comment type="caution">
    <text evidence="1">The sequence shown here is derived from an EMBL/GenBank/DDBJ whole genome shotgun (WGS) entry which is preliminary data.</text>
</comment>
<evidence type="ECO:0000313" key="2">
    <source>
        <dbReference type="Proteomes" id="UP000541347"/>
    </source>
</evidence>
<keyword evidence="2" id="KW-1185">Reference proteome</keyword>
<organism evidence="1 2">
    <name type="scientific">Pannonibacter tanglangensis</name>
    <dbReference type="NCBI Taxonomy" id="2750084"/>
    <lineage>
        <taxon>Bacteria</taxon>
        <taxon>Pseudomonadati</taxon>
        <taxon>Pseudomonadota</taxon>
        <taxon>Alphaproteobacteria</taxon>
        <taxon>Hyphomicrobiales</taxon>
        <taxon>Stappiaceae</taxon>
        <taxon>Pannonibacter</taxon>
    </lineage>
</organism>
<reference evidence="1 2" key="1">
    <citation type="submission" date="2020-01" db="EMBL/GenBank/DDBJ databases">
        <authorList>
            <person name="Peng S.Y."/>
            <person name="Li J."/>
            <person name="Wang M."/>
            <person name="Wang L."/>
            <person name="Wang C.Q."/>
            <person name="Wang J.R."/>
        </authorList>
    </citation>
    <scope>NUCLEOTIDE SEQUENCE [LARGE SCALE GENOMIC DNA]</scope>
    <source>
        <strain evidence="1 2">XCT-34</strain>
    </source>
</reference>
<gene>
    <name evidence="1" type="ORF">GWI71_04560</name>
</gene>
<proteinExistence type="predicted"/>